<organism evidence="3 4">
    <name type="scientific">Candidatus Accumulibacter meliphilus</name>
    <dbReference type="NCBI Taxonomy" id="2211374"/>
    <lineage>
        <taxon>Bacteria</taxon>
        <taxon>Pseudomonadati</taxon>
        <taxon>Pseudomonadota</taxon>
        <taxon>Betaproteobacteria</taxon>
        <taxon>Candidatus Accumulibacter</taxon>
    </lineage>
</organism>
<sequence>METIDIGVVGMHCQSCVKSVSTLLESLPGVAQVEVSLDAGQARISYDPKLASIADFTAAIDEAGFESS</sequence>
<evidence type="ECO:0000256" key="1">
    <source>
        <dbReference type="ARBA" id="ARBA00022723"/>
    </source>
</evidence>
<dbReference type="Proteomes" id="UP000253831">
    <property type="component" value="Unassembled WGS sequence"/>
</dbReference>
<dbReference type="GO" id="GO:0046872">
    <property type="term" value="F:metal ion binding"/>
    <property type="evidence" value="ECO:0007669"/>
    <property type="project" value="UniProtKB-KW"/>
</dbReference>
<dbReference type="InterPro" id="IPR036163">
    <property type="entry name" value="HMA_dom_sf"/>
</dbReference>
<gene>
    <name evidence="3" type="ORF">DVS81_08705</name>
</gene>
<dbReference type="SUPFAM" id="SSF55008">
    <property type="entry name" value="HMA, heavy metal-associated domain"/>
    <property type="match status" value="1"/>
</dbReference>
<dbReference type="PANTHER" id="PTHR46594:SF4">
    <property type="entry name" value="P-TYPE CATION-TRANSPORTING ATPASE"/>
    <property type="match status" value="1"/>
</dbReference>
<dbReference type="PROSITE" id="PS50846">
    <property type="entry name" value="HMA_2"/>
    <property type="match status" value="1"/>
</dbReference>
<dbReference type="PANTHER" id="PTHR46594">
    <property type="entry name" value="P-TYPE CATION-TRANSPORTING ATPASE"/>
    <property type="match status" value="1"/>
</dbReference>
<dbReference type="EMBL" id="QPGA01000013">
    <property type="protein sequence ID" value="RDE50882.1"/>
    <property type="molecule type" value="Genomic_DNA"/>
</dbReference>
<accession>A0A369XQ39</accession>
<dbReference type="FunFam" id="3.30.70.100:FF:000001">
    <property type="entry name" value="ATPase copper transporting beta"/>
    <property type="match status" value="1"/>
</dbReference>
<dbReference type="AlphaFoldDB" id="A0A369XQ39"/>
<comment type="caution">
    <text evidence="3">The sequence shown here is derived from an EMBL/GenBank/DDBJ whole genome shotgun (WGS) entry which is preliminary data.</text>
</comment>
<evidence type="ECO:0000313" key="4">
    <source>
        <dbReference type="Proteomes" id="UP000253831"/>
    </source>
</evidence>
<reference evidence="3 4" key="1">
    <citation type="submission" date="2018-05" db="EMBL/GenBank/DDBJ databases">
        <title>Integrated omic analyses show evidence that a Ca. Accumulibacter phosphatis strain performs denitrification under micro-aerobic conditions.</title>
        <authorList>
            <person name="Camejo P.Y."/>
            <person name="Katherine M.D."/>
            <person name="Daniel N.R."/>
        </authorList>
    </citation>
    <scope>NUCLEOTIDE SEQUENCE [LARGE SCALE GENOMIC DNA]</scope>
    <source>
        <strain evidence="3">UW-LDO-IC</strain>
    </source>
</reference>
<dbReference type="PROSITE" id="PS01047">
    <property type="entry name" value="HMA_1"/>
    <property type="match status" value="1"/>
</dbReference>
<dbReference type="InterPro" id="IPR017969">
    <property type="entry name" value="Heavy-metal-associated_CS"/>
</dbReference>
<feature type="domain" description="HMA" evidence="2">
    <location>
        <begin position="2"/>
        <end position="68"/>
    </location>
</feature>
<dbReference type="Pfam" id="PF00403">
    <property type="entry name" value="HMA"/>
    <property type="match status" value="1"/>
</dbReference>
<evidence type="ECO:0000313" key="3">
    <source>
        <dbReference type="EMBL" id="RDE50882.1"/>
    </source>
</evidence>
<dbReference type="Gene3D" id="3.30.70.100">
    <property type="match status" value="1"/>
</dbReference>
<dbReference type="CDD" id="cd00371">
    <property type="entry name" value="HMA"/>
    <property type="match status" value="1"/>
</dbReference>
<evidence type="ECO:0000259" key="2">
    <source>
        <dbReference type="PROSITE" id="PS50846"/>
    </source>
</evidence>
<name>A0A369XQ39_9PROT</name>
<protein>
    <submittedName>
        <fullName evidence="3">Copper chaperone</fullName>
    </submittedName>
</protein>
<dbReference type="InterPro" id="IPR006121">
    <property type="entry name" value="HMA_dom"/>
</dbReference>
<dbReference type="PRINTS" id="PR00942">
    <property type="entry name" value="CUATPASEI"/>
</dbReference>
<keyword evidence="1" id="KW-0479">Metal-binding</keyword>
<proteinExistence type="predicted"/>